<dbReference type="EMBL" id="VSSQ01000547">
    <property type="protein sequence ID" value="MPL97266.1"/>
    <property type="molecule type" value="Genomic_DNA"/>
</dbReference>
<protein>
    <submittedName>
        <fullName evidence="1">Uncharacterized protein</fullName>
    </submittedName>
</protein>
<dbReference type="AlphaFoldDB" id="A0A644W181"/>
<evidence type="ECO:0000313" key="1">
    <source>
        <dbReference type="EMBL" id="MPL97266.1"/>
    </source>
</evidence>
<proteinExistence type="predicted"/>
<gene>
    <name evidence="1" type="ORF">SDC9_43455</name>
</gene>
<sequence>MEVSINEEKRIVLIWMTNADQHDEVCLKQADSLVKEVCEKGWFSAVFRSGTQDLYDYTAGLLISNVRRSAALHCNNASDAKDSTSA</sequence>
<comment type="caution">
    <text evidence="1">The sequence shown here is derived from an EMBL/GenBank/DDBJ whole genome shotgun (WGS) entry which is preliminary data.</text>
</comment>
<name>A0A644W181_9ZZZZ</name>
<reference evidence="1" key="1">
    <citation type="submission" date="2019-08" db="EMBL/GenBank/DDBJ databases">
        <authorList>
            <person name="Kucharzyk K."/>
            <person name="Murdoch R.W."/>
            <person name="Higgins S."/>
            <person name="Loffler F."/>
        </authorList>
    </citation>
    <scope>NUCLEOTIDE SEQUENCE</scope>
</reference>
<accession>A0A644W181</accession>
<organism evidence="1">
    <name type="scientific">bioreactor metagenome</name>
    <dbReference type="NCBI Taxonomy" id="1076179"/>
    <lineage>
        <taxon>unclassified sequences</taxon>
        <taxon>metagenomes</taxon>
        <taxon>ecological metagenomes</taxon>
    </lineage>
</organism>